<dbReference type="EMBL" id="MVBN01000010">
    <property type="protein sequence ID" value="OOK66040.1"/>
    <property type="molecule type" value="Genomic_DNA"/>
</dbReference>
<dbReference type="Proteomes" id="UP000188532">
    <property type="component" value="Unassembled WGS sequence"/>
</dbReference>
<reference evidence="1 2" key="1">
    <citation type="submission" date="2017-02" db="EMBL/GenBank/DDBJ databases">
        <title>Complete genome sequences of Mycobacterium kansasii strains isolated from rhesus macaques.</title>
        <authorList>
            <person name="Panda A."/>
            <person name="Nagaraj S."/>
            <person name="Zhao X."/>
            <person name="Tettelin H."/>
            <person name="Detolla L.J."/>
        </authorList>
    </citation>
    <scope>NUCLEOTIDE SEQUENCE [LARGE SCALE GENOMIC DNA]</scope>
    <source>
        <strain evidence="1 2">11-3469</strain>
    </source>
</reference>
<name>A0A1V3WGF8_MYCKA</name>
<proteinExistence type="predicted"/>
<sequence length="53" mass="5951">MMRPGHHFPRRGAIDVVIGMPIRPAGRDWDAAVDVQRKAREAVLRMSGEPDVE</sequence>
<gene>
    <name evidence="1" type="ORF">BZL29_7615</name>
</gene>
<dbReference type="AlphaFoldDB" id="A0A1V3WGF8"/>
<comment type="caution">
    <text evidence="1">The sequence shown here is derived from an EMBL/GenBank/DDBJ whole genome shotgun (WGS) entry which is preliminary data.</text>
</comment>
<organism evidence="1 2">
    <name type="scientific">Mycobacterium kansasii</name>
    <dbReference type="NCBI Taxonomy" id="1768"/>
    <lineage>
        <taxon>Bacteria</taxon>
        <taxon>Bacillati</taxon>
        <taxon>Actinomycetota</taxon>
        <taxon>Actinomycetes</taxon>
        <taxon>Mycobacteriales</taxon>
        <taxon>Mycobacteriaceae</taxon>
        <taxon>Mycobacterium</taxon>
    </lineage>
</organism>
<evidence type="ECO:0000313" key="1">
    <source>
        <dbReference type="EMBL" id="OOK66040.1"/>
    </source>
</evidence>
<protein>
    <submittedName>
        <fullName evidence="1">AMP-binding domain protein</fullName>
    </submittedName>
</protein>
<evidence type="ECO:0000313" key="2">
    <source>
        <dbReference type="Proteomes" id="UP000188532"/>
    </source>
</evidence>
<accession>A0A1V3WGF8</accession>